<feature type="domain" description="DUF4116" evidence="1">
    <location>
        <begin position="934"/>
        <end position="981"/>
    </location>
</feature>
<dbReference type="OrthoDB" id="423230at2759"/>
<dbReference type="Proteomes" id="UP000601435">
    <property type="component" value="Unassembled WGS sequence"/>
</dbReference>
<feature type="domain" description="DUF4116" evidence="1">
    <location>
        <begin position="762"/>
        <end position="807"/>
    </location>
</feature>
<sequence length="1307" mass="144470">AIVHEQLMQAGFLNRPSPPLARRQRENAQQPTQNVVKLDQAFSWGPSKDVLREHNSNDDAGAVSFLRNDAGKPTARFDVGDICEVVGGALVRASEELDSDKIGQLVDGCRAEVVEVGSGPTGKRIAIEDTDGLRGWVSVVATTGETLVRIVEKELRGEARAKRIEAAAKAARHDCSKPTARFDVGDVCDVVGGAIMRESEDLDSRQLGKLQNKSQVKVVEIGTGPTGKRLLVTDDTGRAGWISVVSSDGTQLLRPVKTPELPLPETPQEMQLSKQVTHVVAPQVRKEVLSQALAPFVEPAVLVSSSRAQRGFDLEISYLEREHMEQLLADKFATEGVQEPSYDHVKLRDAKGKWYRPGEAPEVPTPDLFPITLYYRPPKPEQSAEMVLALRQRQAYEALTPTQRRGLSEVQRQLERAYSSESNDLLDRAMRLAHSLGLPLGTAGLPVSLMPESVCFPKGNEPLLYDGHLYSMQSTSMLVFDPPDFSVPMGIWNAQRQRVDPAVMQNDDAGRTDIIHFGKTFHMLEQGHVIDPDSQQVVGMIRPMTGDFEFFHPIPLPVADFMMRRGFRLEAPSARLTNGPFVSLSCKMLQAACISGSPAIPYSAAFAALMRRTCGKVEDDDGIPVCAPSDELHLQMQAAGNAKALKYAPIEQRGNKDVMIQAMRQGQGPQSWKIMLCGTQEILEDRDVLSEAVKQDYSAMAYASNYYSDRNFMLQAVQQHGVALQYGTEEIRADPDLAYMAVKASWRALENVSEKLRGSSRIVREAVKQCWQALEYASEELQDDKDVVNLAVKQTWRALQFASGRLRGDAAFMLKAVAQSVDALHFANDLLLGDADFMKQAVQLDGMALRFAAEDVVDRDLVLEAVRTNWHALQHAPDGLRADRAVVLEAVRQHHSALKLASPDALLDEELIFEAARRRPDLLRSLPDEPRSSRGLMMRMVKLHPMSLQYAADGIRCDEEIVLEALRRNWRSFQFAAPELKSSQRFLLQAVQRDALVLSLADEELRKDPQIVCEAVEREWEMLQHVSEELRGNRTFMMEAVGIEGMSLKYASAELSHDRELVVAAIGNSGQALEFAAQELRSDPEMVLMAIRQDFEAVCHAHEALAGDFSFMFRAVRVDGRALKGATIELQADPDLVLAAVQQNWRSLGYANRALRANLDFMLQAVGVDGFALAMAAEELWMHPQLLAAAAQDRDCPQDSASLEEHEPEVGTDLRQLLRQARPNWSEADLQSAEQKLSVIGVTTVPLLAQASASDLNGRLRAAGQKIFTATTVMECGSQTLHSSAFSPSFTANPLANSELFAGLFRP</sequence>
<accession>A0A812LAE4</accession>
<proteinExistence type="predicted"/>
<feature type="domain" description="DUF4116" evidence="1">
    <location>
        <begin position="812"/>
        <end position="854"/>
    </location>
</feature>
<feature type="domain" description="DUF4116" evidence="1">
    <location>
        <begin position="1033"/>
        <end position="1081"/>
    </location>
</feature>
<feature type="domain" description="DUF4116" evidence="1">
    <location>
        <begin position="858"/>
        <end position="903"/>
    </location>
</feature>
<gene>
    <name evidence="2" type="ORF">SNEC2469_LOCUS4516</name>
</gene>
<feature type="non-terminal residue" evidence="2">
    <location>
        <position position="1307"/>
    </location>
</feature>
<keyword evidence="3" id="KW-1185">Reference proteome</keyword>
<name>A0A812LAE4_9DINO</name>
<feature type="domain" description="DUF4116" evidence="1">
    <location>
        <begin position="986"/>
        <end position="1031"/>
    </location>
</feature>
<evidence type="ECO:0000313" key="3">
    <source>
        <dbReference type="Proteomes" id="UP000601435"/>
    </source>
</evidence>
<feature type="domain" description="DUF4116" evidence="1">
    <location>
        <begin position="1108"/>
        <end position="1156"/>
    </location>
</feature>
<feature type="domain" description="DUF4116" evidence="1">
    <location>
        <begin position="709"/>
        <end position="757"/>
    </location>
</feature>
<dbReference type="EMBL" id="CAJNJA010009036">
    <property type="protein sequence ID" value="CAE7242560.1"/>
    <property type="molecule type" value="Genomic_DNA"/>
</dbReference>
<evidence type="ECO:0000313" key="2">
    <source>
        <dbReference type="EMBL" id="CAE7242560.1"/>
    </source>
</evidence>
<dbReference type="InterPro" id="IPR025197">
    <property type="entry name" value="DUF4116"/>
</dbReference>
<dbReference type="Pfam" id="PF13475">
    <property type="entry name" value="DUF4116"/>
    <property type="match status" value="8"/>
</dbReference>
<organism evidence="2 3">
    <name type="scientific">Symbiodinium necroappetens</name>
    <dbReference type="NCBI Taxonomy" id="1628268"/>
    <lineage>
        <taxon>Eukaryota</taxon>
        <taxon>Sar</taxon>
        <taxon>Alveolata</taxon>
        <taxon>Dinophyceae</taxon>
        <taxon>Suessiales</taxon>
        <taxon>Symbiodiniaceae</taxon>
        <taxon>Symbiodinium</taxon>
    </lineage>
</organism>
<reference evidence="2" key="1">
    <citation type="submission" date="2021-02" db="EMBL/GenBank/DDBJ databases">
        <authorList>
            <person name="Dougan E. K."/>
            <person name="Rhodes N."/>
            <person name="Thang M."/>
            <person name="Chan C."/>
        </authorList>
    </citation>
    <scope>NUCLEOTIDE SEQUENCE</scope>
</reference>
<comment type="caution">
    <text evidence="2">The sequence shown here is derived from an EMBL/GenBank/DDBJ whole genome shotgun (WGS) entry which is preliminary data.</text>
</comment>
<protein>
    <recommendedName>
        <fullName evidence="1">DUF4116 domain-containing protein</fullName>
    </recommendedName>
</protein>
<evidence type="ECO:0000259" key="1">
    <source>
        <dbReference type="Pfam" id="PF13475"/>
    </source>
</evidence>